<keyword evidence="2" id="KW-1185">Reference proteome</keyword>
<evidence type="ECO:0000313" key="2">
    <source>
        <dbReference type="Proteomes" id="UP001589710"/>
    </source>
</evidence>
<proteinExistence type="predicted"/>
<name>A0ABV5RK12_9ACTN</name>
<comment type="caution">
    <text evidence="1">The sequence shown here is derived from an EMBL/GenBank/DDBJ whole genome shotgun (WGS) entry which is preliminary data.</text>
</comment>
<organism evidence="1 2">
    <name type="scientific">Streptomyces yanii</name>
    <dbReference type="NCBI Taxonomy" id="78510"/>
    <lineage>
        <taxon>Bacteria</taxon>
        <taxon>Bacillati</taxon>
        <taxon>Actinomycetota</taxon>
        <taxon>Actinomycetes</taxon>
        <taxon>Kitasatosporales</taxon>
        <taxon>Streptomycetaceae</taxon>
        <taxon>Streptomyces</taxon>
    </lineage>
</organism>
<evidence type="ECO:0000313" key="1">
    <source>
        <dbReference type="EMBL" id="MFB9578210.1"/>
    </source>
</evidence>
<feature type="non-terminal residue" evidence="1">
    <location>
        <position position="88"/>
    </location>
</feature>
<dbReference type="Proteomes" id="UP001589710">
    <property type="component" value="Unassembled WGS sequence"/>
</dbReference>
<reference evidence="1 2" key="1">
    <citation type="submission" date="2024-09" db="EMBL/GenBank/DDBJ databases">
        <authorList>
            <person name="Sun Q."/>
            <person name="Mori K."/>
        </authorList>
    </citation>
    <scope>NUCLEOTIDE SEQUENCE [LARGE SCALE GENOMIC DNA]</scope>
    <source>
        <strain evidence="1 2">JCM 3331</strain>
    </source>
</reference>
<accession>A0ABV5RK12</accession>
<gene>
    <name evidence="1" type="ORF">ACFFTL_39575</name>
</gene>
<protein>
    <submittedName>
        <fullName evidence="1">Serine/threonine-protein phosphatase</fullName>
    </submittedName>
</protein>
<dbReference type="EMBL" id="JBHMCG010000168">
    <property type="protein sequence ID" value="MFB9578210.1"/>
    <property type="molecule type" value="Genomic_DNA"/>
</dbReference>
<sequence length="88" mass="9667">MEDRERPPGRNIADRSEGFGERLLGLLLDRAHEMPPQLIAPMIAEEVAGIDGREVSILLQDYARELLVPLPGQKLIVGEPQEITASPA</sequence>